<keyword evidence="3" id="KW-1185">Reference proteome</keyword>
<protein>
    <submittedName>
        <fullName evidence="2">Oidioi.mRNA.OKI2018_I69.XSR.g16580.t1.cds</fullName>
    </submittedName>
</protein>
<dbReference type="EMBL" id="OU015569">
    <property type="protein sequence ID" value="CAG5099557.1"/>
    <property type="molecule type" value="Genomic_DNA"/>
</dbReference>
<feature type="coiled-coil region" evidence="1">
    <location>
        <begin position="15"/>
        <end position="63"/>
    </location>
</feature>
<evidence type="ECO:0000313" key="3">
    <source>
        <dbReference type="Proteomes" id="UP001158576"/>
    </source>
</evidence>
<organism evidence="2 3">
    <name type="scientific">Oikopleura dioica</name>
    <name type="common">Tunicate</name>
    <dbReference type="NCBI Taxonomy" id="34765"/>
    <lineage>
        <taxon>Eukaryota</taxon>
        <taxon>Metazoa</taxon>
        <taxon>Chordata</taxon>
        <taxon>Tunicata</taxon>
        <taxon>Appendicularia</taxon>
        <taxon>Copelata</taxon>
        <taxon>Oikopleuridae</taxon>
        <taxon>Oikopleura</taxon>
    </lineage>
</organism>
<proteinExistence type="predicted"/>
<evidence type="ECO:0000313" key="2">
    <source>
        <dbReference type="EMBL" id="CAG5099557.1"/>
    </source>
</evidence>
<dbReference type="Proteomes" id="UP001158576">
    <property type="component" value="Chromosome XSR"/>
</dbReference>
<sequence length="95" mass="10926">MSYAQSKFEVAEKNFTEARKKKEHLAKTLEGLKDAYAAAEKELEEARRARYCLKALKDEKEKEEPFFCLKCITNAPRYCSGCGKPLADDKILKLF</sequence>
<accession>A0ABN7SKH3</accession>
<reference evidence="2 3" key="1">
    <citation type="submission" date="2021-04" db="EMBL/GenBank/DDBJ databases">
        <authorList>
            <person name="Bliznina A."/>
        </authorList>
    </citation>
    <scope>NUCLEOTIDE SEQUENCE [LARGE SCALE GENOMIC DNA]</scope>
</reference>
<keyword evidence="1" id="KW-0175">Coiled coil</keyword>
<evidence type="ECO:0000256" key="1">
    <source>
        <dbReference type="SAM" id="Coils"/>
    </source>
</evidence>
<name>A0ABN7SKH3_OIKDI</name>
<gene>
    <name evidence="2" type="ORF">OKIOD_LOCUS8138</name>
</gene>